<proteinExistence type="predicted"/>
<dbReference type="EMBL" id="JADCTT010000002">
    <property type="protein sequence ID" value="KAF9756470.1"/>
    <property type="molecule type" value="Genomic_DNA"/>
</dbReference>
<protein>
    <submittedName>
        <fullName evidence="1">Uncharacterized protein</fullName>
    </submittedName>
</protein>
<gene>
    <name evidence="1" type="ORF">IM811_007414</name>
</gene>
<name>A0A8H7NI75_BIOOC</name>
<dbReference type="Proteomes" id="UP000616885">
    <property type="component" value="Unassembled WGS sequence"/>
</dbReference>
<accession>A0A8H7NI75</accession>
<dbReference type="AlphaFoldDB" id="A0A8H7NI75"/>
<comment type="caution">
    <text evidence="1">The sequence shown here is derived from an EMBL/GenBank/DDBJ whole genome shotgun (WGS) entry which is preliminary data.</text>
</comment>
<evidence type="ECO:0000313" key="1">
    <source>
        <dbReference type="EMBL" id="KAF9756470.1"/>
    </source>
</evidence>
<organism evidence="1 2">
    <name type="scientific">Bionectria ochroleuca</name>
    <name type="common">Gliocladium roseum</name>
    <dbReference type="NCBI Taxonomy" id="29856"/>
    <lineage>
        <taxon>Eukaryota</taxon>
        <taxon>Fungi</taxon>
        <taxon>Dikarya</taxon>
        <taxon>Ascomycota</taxon>
        <taxon>Pezizomycotina</taxon>
        <taxon>Sordariomycetes</taxon>
        <taxon>Hypocreomycetidae</taxon>
        <taxon>Hypocreales</taxon>
        <taxon>Bionectriaceae</taxon>
        <taxon>Clonostachys</taxon>
    </lineage>
</organism>
<sequence length="111" mass="12818">MLPFTQLYRPFIPKRRAKSVARQSIAPIPCRDERRPVRNVACSKVGAEDNRYLKHATEVLGKSVSSSEDPNRQAELLIHSDLPEKGHGSNGWRRQYHVFGLRTSWKLRPRL</sequence>
<reference evidence="1" key="1">
    <citation type="submission" date="2020-10" db="EMBL/GenBank/DDBJ databases">
        <title>High-Quality Genome Resource of Clonostachys rosea strain S41 by Oxford Nanopore Long-Read Sequencing.</title>
        <authorList>
            <person name="Wang H."/>
        </authorList>
    </citation>
    <scope>NUCLEOTIDE SEQUENCE</scope>
    <source>
        <strain evidence="1">S41</strain>
    </source>
</reference>
<evidence type="ECO:0000313" key="2">
    <source>
        <dbReference type="Proteomes" id="UP000616885"/>
    </source>
</evidence>